<feature type="compositionally biased region" description="Low complexity" evidence="1">
    <location>
        <begin position="242"/>
        <end position="252"/>
    </location>
</feature>
<dbReference type="AlphaFoldDB" id="A0A0J9X982"/>
<dbReference type="InterPro" id="IPR001005">
    <property type="entry name" value="SANT/Myb"/>
</dbReference>
<dbReference type="PROSITE" id="PS51294">
    <property type="entry name" value="HTH_MYB"/>
    <property type="match status" value="1"/>
</dbReference>
<feature type="compositionally biased region" description="Low complexity" evidence="1">
    <location>
        <begin position="147"/>
        <end position="179"/>
    </location>
</feature>
<dbReference type="CDD" id="cd00167">
    <property type="entry name" value="SANT"/>
    <property type="match status" value="1"/>
</dbReference>
<feature type="region of interest" description="Disordered" evidence="1">
    <location>
        <begin position="226"/>
        <end position="311"/>
    </location>
</feature>
<dbReference type="InterPro" id="IPR009057">
    <property type="entry name" value="Homeodomain-like_sf"/>
</dbReference>
<keyword evidence="6" id="KW-1185">Reference proteome</keyword>
<organism evidence="5 6">
    <name type="scientific">Geotrichum candidum</name>
    <name type="common">Oospora lactis</name>
    <name type="synonym">Dipodascus geotrichum</name>
    <dbReference type="NCBI Taxonomy" id="1173061"/>
    <lineage>
        <taxon>Eukaryota</taxon>
        <taxon>Fungi</taxon>
        <taxon>Dikarya</taxon>
        <taxon>Ascomycota</taxon>
        <taxon>Saccharomycotina</taxon>
        <taxon>Dipodascomycetes</taxon>
        <taxon>Dipodascales</taxon>
        <taxon>Dipodascaceae</taxon>
        <taxon>Geotrichum</taxon>
    </lineage>
</organism>
<evidence type="ECO:0000259" key="4">
    <source>
        <dbReference type="PROSITE" id="PS51294"/>
    </source>
</evidence>
<evidence type="ECO:0000259" key="3">
    <source>
        <dbReference type="PROSITE" id="PS50090"/>
    </source>
</evidence>
<feature type="region of interest" description="Disordered" evidence="1">
    <location>
        <begin position="77"/>
        <end position="101"/>
    </location>
</feature>
<dbReference type="PROSITE" id="PS50090">
    <property type="entry name" value="MYB_LIKE"/>
    <property type="match status" value="1"/>
</dbReference>
<protein>
    <submittedName>
        <fullName evidence="5">Uncharacterized protein</fullName>
    </submittedName>
</protein>
<evidence type="ECO:0000313" key="5">
    <source>
        <dbReference type="EMBL" id="CDO53359.1"/>
    </source>
</evidence>
<dbReference type="Proteomes" id="UP000242525">
    <property type="component" value="Unassembled WGS sequence"/>
</dbReference>
<evidence type="ECO:0000256" key="1">
    <source>
        <dbReference type="SAM" id="MobiDB-lite"/>
    </source>
</evidence>
<accession>A0A0J9X982</accession>
<keyword evidence="2" id="KW-0812">Transmembrane</keyword>
<dbReference type="Gene3D" id="1.10.10.60">
    <property type="entry name" value="Homeodomain-like"/>
    <property type="match status" value="1"/>
</dbReference>
<dbReference type="EMBL" id="CCBN010000005">
    <property type="protein sequence ID" value="CDO53359.1"/>
    <property type="molecule type" value="Genomic_DNA"/>
</dbReference>
<feature type="compositionally biased region" description="Polar residues" evidence="1">
    <location>
        <begin position="288"/>
        <end position="311"/>
    </location>
</feature>
<feature type="domain" description="HTH myb-type" evidence="4">
    <location>
        <begin position="115"/>
        <end position="142"/>
    </location>
</feature>
<feature type="region of interest" description="Disordered" evidence="1">
    <location>
        <begin position="37"/>
        <end position="64"/>
    </location>
</feature>
<keyword evidence="2" id="KW-1133">Transmembrane helix</keyword>
<dbReference type="STRING" id="1173061.A0A0J9X982"/>
<dbReference type="OrthoDB" id="2143914at2759"/>
<name>A0A0J9X982_GEOCN</name>
<dbReference type="SUPFAM" id="SSF46689">
    <property type="entry name" value="Homeodomain-like"/>
    <property type="match status" value="1"/>
</dbReference>
<keyword evidence="2" id="KW-0472">Membrane</keyword>
<evidence type="ECO:0000313" key="6">
    <source>
        <dbReference type="Proteomes" id="UP000242525"/>
    </source>
</evidence>
<proteinExistence type="predicted"/>
<gene>
    <name evidence="5" type="ORF">BN980_GECA05s00538g</name>
</gene>
<feature type="compositionally biased region" description="Low complexity" evidence="1">
    <location>
        <begin position="41"/>
        <end position="58"/>
    </location>
</feature>
<dbReference type="Pfam" id="PF13921">
    <property type="entry name" value="Myb_DNA-bind_6"/>
    <property type="match status" value="1"/>
</dbReference>
<feature type="transmembrane region" description="Helical" evidence="2">
    <location>
        <begin position="12"/>
        <end position="36"/>
    </location>
</feature>
<feature type="domain" description="Myb-like" evidence="3">
    <location>
        <begin position="88"/>
        <end position="138"/>
    </location>
</feature>
<sequence>MSRSRLCSSFRYVSLYRFFNPFITIFTMLPSVSTLLNPQNSTSPSSPPSSYSTSPVSPIGHQYPPLRRENASEIAYDQRQDPQYQHIDRRKTPSSWDPHDDQMLRHLKEDQKLGWKEIAAHFPYRTTNACQFRWRRLMSGNLKSAQPSSAAAASGTSSAPSVPSHSSSSSSSSRRSSSSSHRDWTSYEDNLIQTRTDLSIQELSLLLQQRSEAEINDRRNRLWHYAQQQQQQLQHHHHHQQHNIPYHQPQHHLNSNYTTAPAKRPSLAGRPANHKSAFDGLRLPLPVSQKQTPNPYHVMDQQNQPVYQYYP</sequence>
<reference evidence="5" key="1">
    <citation type="submission" date="2014-03" db="EMBL/GenBank/DDBJ databases">
        <authorList>
            <person name="Casaregola S."/>
        </authorList>
    </citation>
    <scope>NUCLEOTIDE SEQUENCE [LARGE SCALE GENOMIC DNA]</scope>
    <source>
        <strain evidence="5">CLIB 918</strain>
    </source>
</reference>
<feature type="region of interest" description="Disordered" evidence="1">
    <location>
        <begin position="147"/>
        <end position="184"/>
    </location>
</feature>
<evidence type="ECO:0000256" key="2">
    <source>
        <dbReference type="SAM" id="Phobius"/>
    </source>
</evidence>
<dbReference type="InterPro" id="IPR017930">
    <property type="entry name" value="Myb_dom"/>
</dbReference>
<dbReference type="SMART" id="SM00717">
    <property type="entry name" value="SANT"/>
    <property type="match status" value="1"/>
</dbReference>
<comment type="caution">
    <text evidence="5">The sequence shown here is derived from an EMBL/GenBank/DDBJ whole genome shotgun (WGS) entry which is preliminary data.</text>
</comment>